<dbReference type="PRINTS" id="PR00837">
    <property type="entry name" value="V5TPXLIKE"/>
</dbReference>
<proteinExistence type="predicted"/>
<dbReference type="InterPro" id="IPR018244">
    <property type="entry name" value="Allrgn_V5/Tpx1_CS"/>
</dbReference>
<dbReference type="InterPro" id="IPR001283">
    <property type="entry name" value="CRISP-related"/>
</dbReference>
<dbReference type="InterPro" id="IPR035940">
    <property type="entry name" value="CAP_sf"/>
</dbReference>
<protein>
    <submittedName>
        <fullName evidence="2">SCP-like extracellular</fullName>
    </submittedName>
</protein>
<comment type="caution">
    <text evidence="2">The sequence shown here is derived from an EMBL/GenBank/DDBJ whole genome shotgun (WGS) entry which is preliminary data.</text>
</comment>
<evidence type="ECO:0000259" key="1">
    <source>
        <dbReference type="SMART" id="SM00198"/>
    </source>
</evidence>
<evidence type="ECO:0000313" key="2">
    <source>
        <dbReference type="EMBL" id="RZM77449.1"/>
    </source>
</evidence>
<dbReference type="Gene3D" id="3.40.33.10">
    <property type="entry name" value="CAP"/>
    <property type="match status" value="1"/>
</dbReference>
<dbReference type="EMBL" id="QVFV01000004">
    <property type="protein sequence ID" value="RZM77449.1"/>
    <property type="molecule type" value="Genomic_DNA"/>
</dbReference>
<keyword evidence="3" id="KW-1185">Reference proteome</keyword>
<evidence type="ECO:0000313" key="3">
    <source>
        <dbReference type="Proteomes" id="UP000292459"/>
    </source>
</evidence>
<dbReference type="PROSITE" id="PS01009">
    <property type="entry name" value="CRISP_1"/>
    <property type="match status" value="1"/>
</dbReference>
<gene>
    <name evidence="2" type="ORF">DYY88_16560</name>
</gene>
<dbReference type="GO" id="GO:0005576">
    <property type="term" value="C:extracellular region"/>
    <property type="evidence" value="ECO:0007669"/>
    <property type="project" value="InterPro"/>
</dbReference>
<reference evidence="2 3" key="1">
    <citation type="submission" date="2018-11" db="EMBL/GenBank/DDBJ databases">
        <title>Whole genome sequencing of an environmental sample.</title>
        <authorList>
            <person name="Sarangi A.N."/>
            <person name="Singh D."/>
            <person name="Tripathy S."/>
        </authorList>
    </citation>
    <scope>NUCLEOTIDE SEQUENCE [LARGE SCALE GENOMIC DNA]</scope>
    <source>
        <strain evidence="2 3">Lakshadweep</strain>
    </source>
</reference>
<sequence length="183" mass="19283">MSPAAIAASPRLTDLPSVAAPPVAAPVVEAAIGSDLTADQRAEILTLHNAARAAVGVEPLAWSADLARDAQVWADYLASSDRFEHDATIRGQQGENLAASFGYANPIEIGVTSWIDERNLNYVPGVPLAEAMSRATGVIGHYTQIVWRDTTALGCGLATGADGMSKLVCRYNPPGNNLRQVPY</sequence>
<dbReference type="SMART" id="SM00198">
    <property type="entry name" value="SCP"/>
    <property type="match status" value="1"/>
</dbReference>
<name>A0A4Q7E5T9_9CYAN</name>
<organism evidence="2 3">
    <name type="scientific">Leptolyngbya iicbica LK</name>
    <dbReference type="NCBI Taxonomy" id="2294035"/>
    <lineage>
        <taxon>Bacteria</taxon>
        <taxon>Bacillati</taxon>
        <taxon>Cyanobacteriota</taxon>
        <taxon>Cyanophyceae</taxon>
        <taxon>Leptolyngbyales</taxon>
        <taxon>Leptolyngbyaceae</taxon>
        <taxon>Leptolyngbya group</taxon>
        <taxon>Leptolyngbya</taxon>
        <taxon>Leptolyngbya iicbica</taxon>
    </lineage>
</organism>
<dbReference type="Proteomes" id="UP000292459">
    <property type="component" value="Unassembled WGS sequence"/>
</dbReference>
<feature type="domain" description="SCP" evidence="1">
    <location>
        <begin position="39"/>
        <end position="179"/>
    </location>
</feature>
<accession>A0A4Q7E5T9</accession>
<dbReference type="InterPro" id="IPR014044">
    <property type="entry name" value="CAP_dom"/>
</dbReference>
<dbReference type="AlphaFoldDB" id="A0A4Q7E5T9"/>
<dbReference type="SUPFAM" id="SSF55797">
    <property type="entry name" value="PR-1-like"/>
    <property type="match status" value="1"/>
</dbReference>
<dbReference type="PANTHER" id="PTHR10334">
    <property type="entry name" value="CYSTEINE-RICH SECRETORY PROTEIN-RELATED"/>
    <property type="match status" value="1"/>
</dbReference>
<dbReference type="Pfam" id="PF00188">
    <property type="entry name" value="CAP"/>
    <property type="match status" value="1"/>
</dbReference>
<dbReference type="OrthoDB" id="9794228at2"/>